<gene>
    <name evidence="1" type="ORF">Pla52o_24000</name>
</gene>
<dbReference type="EMBL" id="SJPT01000004">
    <property type="protein sequence ID" value="TWU22869.1"/>
    <property type="molecule type" value="Genomic_DNA"/>
</dbReference>
<reference evidence="1 2" key="1">
    <citation type="submission" date="2019-02" db="EMBL/GenBank/DDBJ databases">
        <title>Deep-cultivation of Planctomycetes and their phenomic and genomic characterization uncovers novel biology.</title>
        <authorList>
            <person name="Wiegand S."/>
            <person name="Jogler M."/>
            <person name="Boedeker C."/>
            <person name="Pinto D."/>
            <person name="Vollmers J."/>
            <person name="Rivas-Marin E."/>
            <person name="Kohn T."/>
            <person name="Peeters S.H."/>
            <person name="Heuer A."/>
            <person name="Rast P."/>
            <person name="Oberbeckmann S."/>
            <person name="Bunk B."/>
            <person name="Jeske O."/>
            <person name="Meyerdierks A."/>
            <person name="Storesund J.E."/>
            <person name="Kallscheuer N."/>
            <person name="Luecker S."/>
            <person name="Lage O.M."/>
            <person name="Pohl T."/>
            <person name="Merkel B.J."/>
            <person name="Hornburger P."/>
            <person name="Mueller R.-W."/>
            <person name="Bruemmer F."/>
            <person name="Labrenz M."/>
            <person name="Spormann A.M."/>
            <person name="Op Den Camp H."/>
            <person name="Overmann J."/>
            <person name="Amann R."/>
            <person name="Jetten M.S.M."/>
            <person name="Mascher T."/>
            <person name="Medema M.H."/>
            <person name="Devos D.P."/>
            <person name="Kaster A.-K."/>
            <person name="Ovreas L."/>
            <person name="Rohde M."/>
            <person name="Galperin M.Y."/>
            <person name="Jogler C."/>
        </authorList>
    </citation>
    <scope>NUCLEOTIDE SEQUENCE [LARGE SCALE GENOMIC DNA]</scope>
    <source>
        <strain evidence="1 2">Pla52o</strain>
    </source>
</reference>
<dbReference type="AlphaFoldDB" id="A0A5C6CJ91"/>
<evidence type="ECO:0000313" key="2">
    <source>
        <dbReference type="Proteomes" id="UP000316304"/>
    </source>
</evidence>
<evidence type="ECO:0000313" key="1">
    <source>
        <dbReference type="EMBL" id="TWU22869.1"/>
    </source>
</evidence>
<proteinExistence type="predicted"/>
<comment type="caution">
    <text evidence="1">The sequence shown here is derived from an EMBL/GenBank/DDBJ whole genome shotgun (WGS) entry which is preliminary data.</text>
</comment>
<protein>
    <submittedName>
        <fullName evidence="1">Uncharacterized protein</fullName>
    </submittedName>
</protein>
<keyword evidence="2" id="KW-1185">Reference proteome</keyword>
<sequence>MEYVNQAKKERGKEVRCHHYFPTSIWMIWARNWSDADCLSCAMLTTVRQAMCVRDEGRSLAAGLRRQAANHRKRLWPKAMVVSVTEKARLDLVR</sequence>
<organism evidence="1 2">
    <name type="scientific">Novipirellula galeiformis</name>
    <dbReference type="NCBI Taxonomy" id="2528004"/>
    <lineage>
        <taxon>Bacteria</taxon>
        <taxon>Pseudomonadati</taxon>
        <taxon>Planctomycetota</taxon>
        <taxon>Planctomycetia</taxon>
        <taxon>Pirellulales</taxon>
        <taxon>Pirellulaceae</taxon>
        <taxon>Novipirellula</taxon>
    </lineage>
</organism>
<name>A0A5C6CJ91_9BACT</name>
<dbReference type="Proteomes" id="UP000316304">
    <property type="component" value="Unassembled WGS sequence"/>
</dbReference>
<accession>A0A5C6CJ91</accession>